<feature type="domain" description="Helix-turn-helix" evidence="1">
    <location>
        <begin position="34"/>
        <end position="81"/>
    </location>
</feature>
<proteinExistence type="predicted"/>
<evidence type="ECO:0000259" key="1">
    <source>
        <dbReference type="Pfam" id="PF12728"/>
    </source>
</evidence>
<dbReference type="AlphaFoldDB" id="A0A5J4QFS7"/>
<dbReference type="EMBL" id="SNRY01003775">
    <property type="protein sequence ID" value="KAA6319781.1"/>
    <property type="molecule type" value="Genomic_DNA"/>
</dbReference>
<accession>A0A5J4QFS7</accession>
<reference evidence="2" key="1">
    <citation type="submission" date="2019-03" db="EMBL/GenBank/DDBJ databases">
        <title>Single cell metagenomics reveals metabolic interactions within the superorganism composed of flagellate Streblomastix strix and complex community of Bacteroidetes bacteria on its surface.</title>
        <authorList>
            <person name="Treitli S.C."/>
            <person name="Kolisko M."/>
            <person name="Husnik F."/>
            <person name="Keeling P."/>
            <person name="Hampl V."/>
        </authorList>
    </citation>
    <scope>NUCLEOTIDE SEQUENCE</scope>
    <source>
        <strain evidence="2">STM</strain>
    </source>
</reference>
<name>A0A5J4QFS7_9ZZZZ</name>
<organism evidence="2">
    <name type="scientific">termite gut metagenome</name>
    <dbReference type="NCBI Taxonomy" id="433724"/>
    <lineage>
        <taxon>unclassified sequences</taxon>
        <taxon>metagenomes</taxon>
        <taxon>organismal metagenomes</taxon>
    </lineage>
</organism>
<gene>
    <name evidence="2" type="ORF">EZS27_030365</name>
</gene>
<protein>
    <recommendedName>
        <fullName evidence="1">Helix-turn-helix domain-containing protein</fullName>
    </recommendedName>
</protein>
<sequence>ILLILTLLKMNLEIIHGELQEIKQLTLLSAKKALTMSDASLLTRLNKSHLYKLVCAKKIPYYKSQGGKLTYFEKAELEAWQLMHRVSTTDEIEAKAQTYCIGNKKGGKK</sequence>
<feature type="non-terminal residue" evidence="2">
    <location>
        <position position="1"/>
    </location>
</feature>
<evidence type="ECO:0000313" key="2">
    <source>
        <dbReference type="EMBL" id="KAA6319781.1"/>
    </source>
</evidence>
<dbReference type="InterPro" id="IPR041657">
    <property type="entry name" value="HTH_17"/>
</dbReference>
<dbReference type="Pfam" id="PF12728">
    <property type="entry name" value="HTH_17"/>
    <property type="match status" value="1"/>
</dbReference>
<comment type="caution">
    <text evidence="2">The sequence shown here is derived from an EMBL/GenBank/DDBJ whole genome shotgun (WGS) entry which is preliminary data.</text>
</comment>